<dbReference type="GO" id="GO:0016052">
    <property type="term" value="P:carbohydrate catabolic process"/>
    <property type="evidence" value="ECO:0007669"/>
    <property type="project" value="UniProtKB-ARBA"/>
</dbReference>
<dbReference type="EMBL" id="CP002869">
    <property type="protein sequence ID" value="AEI41967.1"/>
    <property type="molecule type" value="Genomic_DNA"/>
</dbReference>
<comment type="catalytic activity">
    <reaction evidence="6 8">
        <text>beta-D-fructose 1-phosphate + ATP = beta-D-fructose 1,6-bisphosphate + ADP + H(+)</text>
        <dbReference type="Rhea" id="RHEA:14213"/>
        <dbReference type="ChEBI" id="CHEBI:15378"/>
        <dbReference type="ChEBI" id="CHEBI:30616"/>
        <dbReference type="ChEBI" id="CHEBI:32966"/>
        <dbReference type="ChEBI" id="CHEBI:138881"/>
        <dbReference type="ChEBI" id="CHEBI:456216"/>
        <dbReference type="EC" id="2.7.1.56"/>
    </reaction>
</comment>
<dbReference type="HOGENOM" id="CLU_050013_0_2_9"/>
<gene>
    <name evidence="10" type="ordered locus">KNP414_03409</name>
</gene>
<keyword evidence="2 7" id="KW-0808">Transferase</keyword>
<dbReference type="RefSeq" id="WP_013917124.1">
    <property type="nucleotide sequence ID" value="NC_015690.1"/>
</dbReference>
<protein>
    <recommendedName>
        <fullName evidence="7">Tagatose-6-phosphate kinase</fullName>
        <ecNumber evidence="7">2.7.1.144</ecNumber>
    </recommendedName>
</protein>
<dbReference type="GO" id="GO:0005988">
    <property type="term" value="P:lactose metabolic process"/>
    <property type="evidence" value="ECO:0007669"/>
    <property type="project" value="UniProtKB-KW"/>
</dbReference>
<evidence type="ECO:0000256" key="6">
    <source>
        <dbReference type="ARBA" id="ARBA00047745"/>
    </source>
</evidence>
<dbReference type="PANTHER" id="PTHR46566">
    <property type="entry name" value="1-PHOSPHOFRUCTOKINASE-RELATED"/>
    <property type="match status" value="1"/>
</dbReference>
<dbReference type="AlphaFoldDB" id="F8F8Q5"/>
<evidence type="ECO:0000313" key="11">
    <source>
        <dbReference type="Proteomes" id="UP000006620"/>
    </source>
</evidence>
<keyword evidence="7" id="KW-0423">Lactose metabolism</keyword>
<evidence type="ECO:0000256" key="3">
    <source>
        <dbReference type="ARBA" id="ARBA00022741"/>
    </source>
</evidence>
<evidence type="ECO:0000313" key="10">
    <source>
        <dbReference type="EMBL" id="AEI41967.1"/>
    </source>
</evidence>
<dbReference type="EC" id="2.7.1.144" evidence="7"/>
<dbReference type="InterPro" id="IPR022463">
    <property type="entry name" value="1-PFruKinase"/>
</dbReference>
<comment type="function">
    <text evidence="8">Catalyzes the ATP-dependent phosphorylation of fructose-l-phosphate to fructose-l,6-bisphosphate.</text>
</comment>
<dbReference type="InterPro" id="IPR029056">
    <property type="entry name" value="Ribokinase-like"/>
</dbReference>
<dbReference type="InterPro" id="IPR017583">
    <property type="entry name" value="Tagatose/fructose_Pkinase"/>
</dbReference>
<proteinExistence type="inferred from homology"/>
<comment type="similarity">
    <text evidence="7">Belongs to the carbohydrate kinase PfkB family. LacC subfamily.</text>
</comment>
<evidence type="ECO:0000256" key="2">
    <source>
        <dbReference type="ARBA" id="ARBA00022679"/>
    </source>
</evidence>
<reference evidence="11" key="1">
    <citation type="submission" date="2011-06" db="EMBL/GenBank/DDBJ databases">
        <title>Complete genome sequence of Paenibacillus mucilaginosus KNP414.</title>
        <authorList>
            <person name="Wang J."/>
            <person name="Hu S."/>
            <person name="Hu X."/>
            <person name="Zhang B."/>
            <person name="Dong D."/>
            <person name="Zhang S."/>
            <person name="Zhao K."/>
            <person name="Wu D."/>
        </authorList>
    </citation>
    <scope>NUCLEOTIDE SEQUENCE [LARGE SCALE GENOMIC DNA]</scope>
    <source>
        <strain evidence="11">KNP414</strain>
    </source>
</reference>
<dbReference type="GO" id="GO:2001059">
    <property type="term" value="P:D-tagatose 6-phosphate catabolic process"/>
    <property type="evidence" value="ECO:0007669"/>
    <property type="project" value="UniProtKB-UniPathway"/>
</dbReference>
<keyword evidence="4 8" id="KW-0418">Kinase</keyword>
<sequence>MTKSEVLTVTLNPSIDKTIVLPELRVGSLNRTSEVRLDPGGKGINVARLLHEFGVGVTAAGWSGGAEGEALMGYLKRDGIAASFTPVQGRTRTNLKIVDSSKELTTEINEAGAVVTEAELAAFIRDFTLLLEDVSYLILGGSIPPGVPDTIYARLAGIAREHGVKTVLDADGEALREGLQAVPFAVKPNIHELERLLGRTLASDEEIVEAARELLGQGVSIVIVSMGEAGSIAVSGQEAYRVKPFEITVKSTVGAGDSMVACLVHCLLQGKGLRDIAAWTAAAGTLTASKEGTQLCTLAEVQEHVHRVEVHSIGVHPL</sequence>
<dbReference type="UniPathway" id="UPA00704">
    <property type="reaction ID" value="UER00715"/>
</dbReference>
<dbReference type="CDD" id="cd01164">
    <property type="entry name" value="FruK_PfkB_like"/>
    <property type="match status" value="1"/>
</dbReference>
<dbReference type="InterPro" id="IPR011611">
    <property type="entry name" value="PfkB_dom"/>
</dbReference>
<dbReference type="KEGG" id="pms:KNP414_03409"/>
<dbReference type="NCBIfam" id="TIGR03828">
    <property type="entry name" value="pfkB"/>
    <property type="match status" value="1"/>
</dbReference>
<evidence type="ECO:0000256" key="5">
    <source>
        <dbReference type="ARBA" id="ARBA00022840"/>
    </source>
</evidence>
<keyword evidence="3 7" id="KW-0547">Nucleotide-binding</keyword>
<reference evidence="10 11" key="2">
    <citation type="journal article" date="2013" name="Genome Announc.">
        <title>Genome Sequence of Growth-Improving Paenibacillus mucilaginosus Strain KNP414.</title>
        <authorList>
            <person name="Lu J.J."/>
            <person name="Wang J.F."/>
            <person name="Hu X.F."/>
        </authorList>
    </citation>
    <scope>NUCLEOTIDE SEQUENCE [LARGE SCALE GENOMIC DNA]</scope>
    <source>
        <strain evidence="10 11">KNP414</strain>
    </source>
</reference>
<comment type="catalytic activity">
    <reaction evidence="7">
        <text>D-tagatofuranose 6-phosphate + ATP = D-tagatofuranose 1,6-bisphosphate + ADP + H(+)</text>
        <dbReference type="Rhea" id="RHEA:12420"/>
        <dbReference type="ChEBI" id="CHEBI:15378"/>
        <dbReference type="ChEBI" id="CHEBI:30616"/>
        <dbReference type="ChEBI" id="CHEBI:58694"/>
        <dbReference type="ChEBI" id="CHEBI:58695"/>
        <dbReference type="ChEBI" id="CHEBI:456216"/>
        <dbReference type="EC" id="2.7.1.144"/>
    </reaction>
</comment>
<comment type="pathway">
    <text evidence="7">Carbohydrate metabolism; D-tagatose 6-phosphate degradation; D-glyceraldehyde 3-phosphate and glycerone phosphate from D-tagatose 6-phosphate: step 1/2.</text>
</comment>
<dbReference type="GO" id="GO:0009024">
    <property type="term" value="F:tagatose-6-phosphate kinase activity"/>
    <property type="evidence" value="ECO:0007669"/>
    <property type="project" value="UniProtKB-EC"/>
</dbReference>
<dbReference type="GO" id="GO:0008662">
    <property type="term" value="F:1-phosphofructokinase activity"/>
    <property type="evidence" value="ECO:0007669"/>
    <property type="project" value="UniProtKB-UniRule"/>
</dbReference>
<evidence type="ECO:0000259" key="9">
    <source>
        <dbReference type="Pfam" id="PF00294"/>
    </source>
</evidence>
<dbReference type="PROSITE" id="PS00583">
    <property type="entry name" value="PFKB_KINASES_1"/>
    <property type="match status" value="1"/>
</dbReference>
<comment type="similarity">
    <text evidence="1">Belongs to the carbohydrate kinase pfkB family.</text>
</comment>
<dbReference type="SUPFAM" id="SSF53613">
    <property type="entry name" value="Ribokinase-like"/>
    <property type="match status" value="1"/>
</dbReference>
<evidence type="ECO:0000256" key="7">
    <source>
        <dbReference type="PIRNR" id="PIRNR000535"/>
    </source>
</evidence>
<dbReference type="PIRSF" id="PIRSF000535">
    <property type="entry name" value="1PFK/6PFK/LacC"/>
    <property type="match status" value="1"/>
</dbReference>
<accession>F8F8Q5</accession>
<evidence type="ECO:0000256" key="4">
    <source>
        <dbReference type="ARBA" id="ARBA00022777"/>
    </source>
</evidence>
<dbReference type="PANTHER" id="PTHR46566:SF2">
    <property type="entry name" value="ATP-DEPENDENT 6-PHOSPHOFRUCTOKINASE ISOZYME 2"/>
    <property type="match status" value="1"/>
</dbReference>
<dbReference type="GO" id="GO:0005829">
    <property type="term" value="C:cytosol"/>
    <property type="evidence" value="ECO:0007669"/>
    <property type="project" value="TreeGrafter"/>
</dbReference>
<evidence type="ECO:0000256" key="1">
    <source>
        <dbReference type="ARBA" id="ARBA00005380"/>
    </source>
</evidence>
<organism evidence="10 11">
    <name type="scientific">Paenibacillus mucilaginosus (strain KNP414)</name>
    <dbReference type="NCBI Taxonomy" id="1036673"/>
    <lineage>
        <taxon>Bacteria</taxon>
        <taxon>Bacillati</taxon>
        <taxon>Bacillota</taxon>
        <taxon>Bacilli</taxon>
        <taxon>Bacillales</taxon>
        <taxon>Paenibacillaceae</taxon>
        <taxon>Paenibacillus</taxon>
    </lineage>
</organism>
<dbReference type="GO" id="GO:0044281">
    <property type="term" value="P:small molecule metabolic process"/>
    <property type="evidence" value="ECO:0007669"/>
    <property type="project" value="UniProtKB-ARBA"/>
</dbReference>
<dbReference type="GO" id="GO:0005524">
    <property type="term" value="F:ATP binding"/>
    <property type="evidence" value="ECO:0007669"/>
    <property type="project" value="UniProtKB-UniRule"/>
</dbReference>
<name>F8F8Q5_PAEMK</name>
<feature type="domain" description="Carbohydrate kinase PfkB" evidence="9">
    <location>
        <begin position="11"/>
        <end position="297"/>
    </location>
</feature>
<dbReference type="Gene3D" id="3.40.1190.20">
    <property type="match status" value="1"/>
</dbReference>
<dbReference type="InterPro" id="IPR002173">
    <property type="entry name" value="Carboh/pur_kinase_PfkB_CS"/>
</dbReference>
<dbReference type="FunFam" id="3.40.1190.20:FF:000001">
    <property type="entry name" value="Phosphofructokinase"/>
    <property type="match status" value="1"/>
</dbReference>
<keyword evidence="5 7" id="KW-0067">ATP-binding</keyword>
<dbReference type="Proteomes" id="UP000006620">
    <property type="component" value="Chromosome"/>
</dbReference>
<dbReference type="NCBIfam" id="TIGR03168">
    <property type="entry name" value="1-PFK"/>
    <property type="match status" value="1"/>
</dbReference>
<evidence type="ECO:0000256" key="8">
    <source>
        <dbReference type="RuleBase" id="RU369061"/>
    </source>
</evidence>
<dbReference type="PATRIC" id="fig|1036673.3.peg.3132"/>
<dbReference type="Pfam" id="PF00294">
    <property type="entry name" value="PfkB"/>
    <property type="match status" value="1"/>
</dbReference>